<dbReference type="Gene3D" id="3.40.50.1820">
    <property type="entry name" value="alpha/beta hydrolase"/>
    <property type="match status" value="1"/>
</dbReference>
<keyword evidence="5" id="KW-0934">Plastid</keyword>
<dbReference type="PANTHER" id="PTHR31403:SF11">
    <property type="entry name" value="OS12G0614500 PROTEIN"/>
    <property type="match status" value="1"/>
</dbReference>
<evidence type="ECO:0000256" key="1">
    <source>
        <dbReference type="ARBA" id="ARBA00003523"/>
    </source>
</evidence>
<comment type="similarity">
    <text evidence="3">Belongs to the AB hydrolase superfamily. Lipase family.</text>
</comment>
<keyword evidence="4" id="KW-0150">Chloroplast</keyword>
<sequence length="530" mass="59652">MAVAAAVLHTSQPHGDLPHISSAQPHSRSHGHRQQALACLQPPIPTEIRRQRQQQKPNLTLNVPSAFSHILHLNLGAHHDRRTASADTHPLQRPKSTPTSSPKEDISSMWRELHGSRDWAGLLDPLHPWFRREVVKYGELAQATYDAFDADDRSSRYCGSCRFGRSRLLRQLGLAHTGYEATKYVYAMSHVELPRWLERSLHAETWSRDSNWMGYVAVSGDEETHRIGRRDILVAWRGTVTPAEWFEDVQRRLEPLHSHNEEHHHHYNHRNDVAKVEHGFHSIYTSRSESTRYNKTSASEQVMEEIRRLVKFYSDRGEEVSLTITGHSLGGALALLNAHDAAAAAIPGLSHVSVVSFGAPRVGNAAFGRELDELGVKVLRVVNKQDMVPHLPGALFNEELGRFLPVEGLDWVYTHAGVELEVDVRASPYLKHGGFDLAGFHSLETYMHLVDGFLSRAVGFRREARRDVALVNKACGLLREELSIPAFWYQAANKGLVRNAYGRWVVPERHPEDVPSPYGEMAASLLLSAN</sequence>
<reference evidence="12" key="1">
    <citation type="submission" date="2017-07" db="EMBL/GenBank/DDBJ databases">
        <title>Taro Niue Genome Assembly and Annotation.</title>
        <authorList>
            <person name="Atibalentja N."/>
            <person name="Keating K."/>
            <person name="Fields C.J."/>
        </authorList>
    </citation>
    <scope>NUCLEOTIDE SEQUENCE</scope>
    <source>
        <strain evidence="12">Niue_2</strain>
        <tissue evidence="12">Leaf</tissue>
    </source>
</reference>
<name>A0A843X8F5_COLES</name>
<dbReference type="EMBL" id="NMUH01006603">
    <property type="protein sequence ID" value="MQM15612.1"/>
    <property type="molecule type" value="Genomic_DNA"/>
</dbReference>
<evidence type="ECO:0000259" key="11">
    <source>
        <dbReference type="Pfam" id="PF01764"/>
    </source>
</evidence>
<dbReference type="GO" id="GO:0016042">
    <property type="term" value="P:lipid catabolic process"/>
    <property type="evidence" value="ECO:0007669"/>
    <property type="project" value="UniProtKB-KW"/>
</dbReference>
<keyword evidence="8" id="KW-0442">Lipid degradation</keyword>
<dbReference type="Proteomes" id="UP000652761">
    <property type="component" value="Unassembled WGS sequence"/>
</dbReference>
<dbReference type="InterPro" id="IPR002921">
    <property type="entry name" value="Fungal_lipase-type"/>
</dbReference>
<evidence type="ECO:0000256" key="3">
    <source>
        <dbReference type="ARBA" id="ARBA00010701"/>
    </source>
</evidence>
<dbReference type="PANTHER" id="PTHR31403">
    <property type="entry name" value="PHOSPHOLIPASE A1-IBETA2, CHLOROPLASTIC"/>
    <property type="match status" value="1"/>
</dbReference>
<organism evidence="12 13">
    <name type="scientific">Colocasia esculenta</name>
    <name type="common">Wild taro</name>
    <name type="synonym">Arum esculentum</name>
    <dbReference type="NCBI Taxonomy" id="4460"/>
    <lineage>
        <taxon>Eukaryota</taxon>
        <taxon>Viridiplantae</taxon>
        <taxon>Streptophyta</taxon>
        <taxon>Embryophyta</taxon>
        <taxon>Tracheophyta</taxon>
        <taxon>Spermatophyta</taxon>
        <taxon>Magnoliopsida</taxon>
        <taxon>Liliopsida</taxon>
        <taxon>Araceae</taxon>
        <taxon>Aroideae</taxon>
        <taxon>Colocasieae</taxon>
        <taxon>Colocasia</taxon>
    </lineage>
</organism>
<proteinExistence type="inferred from homology"/>
<keyword evidence="13" id="KW-1185">Reference proteome</keyword>
<comment type="subcellular location">
    <subcellularLocation>
        <location evidence="2">Plastid</location>
        <location evidence="2">Chloroplast</location>
    </subcellularLocation>
</comment>
<evidence type="ECO:0000313" key="13">
    <source>
        <dbReference type="Proteomes" id="UP000652761"/>
    </source>
</evidence>
<dbReference type="GO" id="GO:0009507">
    <property type="term" value="C:chloroplast"/>
    <property type="evidence" value="ECO:0007669"/>
    <property type="project" value="UniProtKB-SubCell"/>
</dbReference>
<comment type="function">
    <text evidence="1">Acylhydrolase that catalyzes the hydrolysis of phospholipids at the sn-1 position.</text>
</comment>
<keyword evidence="7" id="KW-0809">Transit peptide</keyword>
<evidence type="ECO:0000256" key="10">
    <source>
        <dbReference type="SAM" id="MobiDB-lite"/>
    </source>
</evidence>
<dbReference type="GO" id="GO:0008970">
    <property type="term" value="F:phospholipase A1 activity"/>
    <property type="evidence" value="ECO:0007669"/>
    <property type="project" value="UniProtKB-ARBA"/>
</dbReference>
<dbReference type="Pfam" id="PF01764">
    <property type="entry name" value="Lipase_3"/>
    <property type="match status" value="1"/>
</dbReference>
<keyword evidence="6" id="KW-0378">Hydrolase</keyword>
<evidence type="ECO:0000256" key="9">
    <source>
        <dbReference type="ARBA" id="ARBA00023098"/>
    </source>
</evidence>
<comment type="caution">
    <text evidence="12">The sequence shown here is derived from an EMBL/GenBank/DDBJ whole genome shotgun (WGS) entry which is preliminary data.</text>
</comment>
<feature type="domain" description="Fungal lipase-type" evidence="11">
    <location>
        <begin position="234"/>
        <end position="394"/>
    </location>
</feature>
<dbReference type="InterPro" id="IPR029058">
    <property type="entry name" value="AB_hydrolase_fold"/>
</dbReference>
<evidence type="ECO:0000256" key="7">
    <source>
        <dbReference type="ARBA" id="ARBA00022946"/>
    </source>
</evidence>
<evidence type="ECO:0000256" key="6">
    <source>
        <dbReference type="ARBA" id="ARBA00022801"/>
    </source>
</evidence>
<gene>
    <name evidence="12" type="ORF">Taro_048561</name>
</gene>
<evidence type="ECO:0000256" key="8">
    <source>
        <dbReference type="ARBA" id="ARBA00022963"/>
    </source>
</evidence>
<evidence type="ECO:0000256" key="5">
    <source>
        <dbReference type="ARBA" id="ARBA00022640"/>
    </source>
</evidence>
<dbReference type="OrthoDB" id="426718at2759"/>
<dbReference type="CDD" id="cd00519">
    <property type="entry name" value="Lipase_3"/>
    <property type="match status" value="1"/>
</dbReference>
<feature type="region of interest" description="Disordered" evidence="10">
    <location>
        <begin position="1"/>
        <end position="35"/>
    </location>
</feature>
<protein>
    <recommendedName>
        <fullName evidence="11">Fungal lipase-type domain-containing protein</fullName>
    </recommendedName>
</protein>
<dbReference type="AlphaFoldDB" id="A0A843X8F5"/>
<dbReference type="FunFam" id="3.40.50.1820:FF:000065">
    <property type="entry name" value="Phospholipase A1-II 3"/>
    <property type="match status" value="1"/>
</dbReference>
<accession>A0A843X8F5</accession>
<evidence type="ECO:0000313" key="12">
    <source>
        <dbReference type="EMBL" id="MQM15612.1"/>
    </source>
</evidence>
<evidence type="ECO:0000256" key="2">
    <source>
        <dbReference type="ARBA" id="ARBA00004229"/>
    </source>
</evidence>
<feature type="region of interest" description="Disordered" evidence="10">
    <location>
        <begin position="80"/>
        <end position="107"/>
    </location>
</feature>
<evidence type="ECO:0000256" key="4">
    <source>
        <dbReference type="ARBA" id="ARBA00022528"/>
    </source>
</evidence>
<keyword evidence="9" id="KW-0443">Lipid metabolism</keyword>
<dbReference type="SUPFAM" id="SSF53474">
    <property type="entry name" value="alpha/beta-Hydrolases"/>
    <property type="match status" value="1"/>
</dbReference>